<dbReference type="Proteomes" id="UP000000238">
    <property type="component" value="Chromosome"/>
</dbReference>
<reference evidence="1 2" key="1">
    <citation type="journal article" date="2005" name="Nucleic Acids Res.">
        <title>Genomic blueprint of Hahella chejuensis, a marine microbe producing an algicidal agent.</title>
        <authorList>
            <person name="Jeong H."/>
            <person name="Yim J.H."/>
            <person name="Lee C."/>
            <person name="Choi S.-H."/>
            <person name="Park Y.K."/>
            <person name="Yoon S.H."/>
            <person name="Hur C.-G."/>
            <person name="Kang H.-Y."/>
            <person name="Kim D."/>
            <person name="Lee H.H."/>
            <person name="Park K.H."/>
            <person name="Park S.-H."/>
            <person name="Park H.-S."/>
            <person name="Lee H.K."/>
            <person name="Oh T.K."/>
            <person name="Kim J.F."/>
        </authorList>
    </citation>
    <scope>NUCLEOTIDE SEQUENCE [LARGE SCALE GENOMIC DNA]</scope>
    <source>
        <strain evidence="1 2">KCTC 2396</strain>
    </source>
</reference>
<dbReference type="RefSeq" id="WP_011397364.1">
    <property type="nucleotide sequence ID" value="NC_007645.1"/>
</dbReference>
<keyword evidence="2" id="KW-1185">Reference proteome</keyword>
<dbReference type="HOGENOM" id="CLU_1924623_0_0_6"/>
<proteinExistence type="predicted"/>
<sequence length="131" mass="15075">MKSIEKAIERLKEKEKFCVEYYQPEWMLADAVVVELSQFDVTEYNIFDIFSRDVIENYILAPAEPFLSVKEGSVKVESFIKASGAELKKVDHSSLAPLYQKLIHEWEKAGWITIIRDADGNNSLTICINEK</sequence>
<dbReference type="AlphaFoldDB" id="Q2SGC8"/>
<evidence type="ECO:0000313" key="2">
    <source>
        <dbReference type="Proteomes" id="UP000000238"/>
    </source>
</evidence>
<gene>
    <name evidence="1" type="ordered locus">HCH_03554</name>
</gene>
<dbReference type="EMBL" id="CP000155">
    <property type="protein sequence ID" value="ABC30296.1"/>
    <property type="molecule type" value="Genomic_DNA"/>
</dbReference>
<protein>
    <submittedName>
        <fullName evidence="1">Uncharacterized protein</fullName>
    </submittedName>
</protein>
<dbReference type="OrthoDB" id="9872238at2"/>
<name>Q2SGC8_HAHCH</name>
<organism evidence="1 2">
    <name type="scientific">Hahella chejuensis (strain KCTC 2396)</name>
    <dbReference type="NCBI Taxonomy" id="349521"/>
    <lineage>
        <taxon>Bacteria</taxon>
        <taxon>Pseudomonadati</taxon>
        <taxon>Pseudomonadota</taxon>
        <taxon>Gammaproteobacteria</taxon>
        <taxon>Oceanospirillales</taxon>
        <taxon>Hahellaceae</taxon>
        <taxon>Hahella</taxon>
    </lineage>
</organism>
<evidence type="ECO:0000313" key="1">
    <source>
        <dbReference type="EMBL" id="ABC30296.1"/>
    </source>
</evidence>
<dbReference type="KEGG" id="hch:HCH_03554"/>
<accession>Q2SGC8</accession>